<feature type="compositionally biased region" description="Basic and acidic residues" evidence="1">
    <location>
        <begin position="284"/>
        <end position="296"/>
    </location>
</feature>
<organism evidence="3 4">
    <name type="scientific">Aminobacter aganoensis</name>
    <dbReference type="NCBI Taxonomy" id="83264"/>
    <lineage>
        <taxon>Bacteria</taxon>
        <taxon>Pseudomonadati</taxon>
        <taxon>Pseudomonadota</taxon>
        <taxon>Alphaproteobacteria</taxon>
        <taxon>Hyphomicrobiales</taxon>
        <taxon>Phyllobacteriaceae</taxon>
        <taxon>Aminobacter</taxon>
    </lineage>
</organism>
<feature type="signal peptide" evidence="2">
    <location>
        <begin position="1"/>
        <end position="26"/>
    </location>
</feature>
<gene>
    <name evidence="3" type="ORF">GGR00_002953</name>
</gene>
<evidence type="ECO:0000256" key="2">
    <source>
        <dbReference type="SAM" id="SignalP"/>
    </source>
</evidence>
<feature type="region of interest" description="Disordered" evidence="1">
    <location>
        <begin position="283"/>
        <end position="306"/>
    </location>
</feature>
<dbReference type="Proteomes" id="UP000536262">
    <property type="component" value="Unassembled WGS sequence"/>
</dbReference>
<evidence type="ECO:0000256" key="1">
    <source>
        <dbReference type="SAM" id="MobiDB-lite"/>
    </source>
</evidence>
<evidence type="ECO:0000313" key="4">
    <source>
        <dbReference type="Proteomes" id="UP000536262"/>
    </source>
</evidence>
<feature type="compositionally biased region" description="Low complexity" evidence="1">
    <location>
        <begin position="380"/>
        <end position="407"/>
    </location>
</feature>
<evidence type="ECO:0000313" key="3">
    <source>
        <dbReference type="EMBL" id="MBB6355154.1"/>
    </source>
</evidence>
<keyword evidence="4" id="KW-1185">Reference proteome</keyword>
<feature type="chain" id="PRO_5030596795" evidence="2">
    <location>
        <begin position="27"/>
        <end position="461"/>
    </location>
</feature>
<dbReference type="AlphaFoldDB" id="A0A7X0KLM3"/>
<proteinExistence type="predicted"/>
<dbReference type="RefSeq" id="WP_184699798.1">
    <property type="nucleotide sequence ID" value="NZ_BAABEG010000001.1"/>
</dbReference>
<sequence length="461" mass="48541">MRLAATLSGAALIALLVATAPEHARAAEAPALEPYQMVRCLQLVQDRIAAGDQASLPMQRRLLEMTDENMRAASPAAFKEPKNFRALLIYAMSGGNPLTIEQVVSRLTLEEADQALAQGIIDYLRGKPKGTVDALASVDPLTQISELGAFLALVKGSVSIAQEPEQAMKLFDQARLLSPGTLVEEAALRRSVALAPRLDDGARFLRSSTQYVRYYLRSPYASQFADAFVAGIVTLHASISLDTVGEITAMMDAEQEKVVYLRVARRAAIDGLTELSAFAAARAEQGRDGQRNDADPRTQLYSGLSSVTSGSADDMLGKLGGIDRDKLSKGDRALLDAVEAVASELTSALPAAPDAKPKPVDIGDLPPASIDIAPPPADPMVPDAAEAPAPETQPATTVQQPAVAAAPRVGPRVVPLTASPQPAAAEPTTADAAPAEAENPKVIEARRTLEAIDQLLGVSPK</sequence>
<protein>
    <submittedName>
        <fullName evidence="3">Chemotaxis protein MotC</fullName>
    </submittedName>
</protein>
<name>A0A7X0KLM3_9HYPH</name>
<comment type="caution">
    <text evidence="3">The sequence shown here is derived from an EMBL/GenBank/DDBJ whole genome shotgun (WGS) entry which is preliminary data.</text>
</comment>
<dbReference type="EMBL" id="JACHOU010000006">
    <property type="protein sequence ID" value="MBB6355154.1"/>
    <property type="molecule type" value="Genomic_DNA"/>
</dbReference>
<feature type="region of interest" description="Disordered" evidence="1">
    <location>
        <begin position="351"/>
        <end position="442"/>
    </location>
</feature>
<feature type="compositionally biased region" description="Low complexity" evidence="1">
    <location>
        <begin position="417"/>
        <end position="437"/>
    </location>
</feature>
<reference evidence="3 4" key="1">
    <citation type="submission" date="2020-08" db="EMBL/GenBank/DDBJ databases">
        <title>Genomic Encyclopedia of Type Strains, Phase IV (KMG-IV): sequencing the most valuable type-strain genomes for metagenomic binning, comparative biology and taxonomic classification.</title>
        <authorList>
            <person name="Goeker M."/>
        </authorList>
    </citation>
    <scope>NUCLEOTIDE SEQUENCE [LARGE SCALE GENOMIC DNA]</scope>
    <source>
        <strain evidence="3 4">DSM 7051</strain>
    </source>
</reference>
<accession>A0A7X0KLM3</accession>
<keyword evidence="2" id="KW-0732">Signal</keyword>